<organism evidence="2 3">
    <name type="scientific">Talaromyces proteolyticus</name>
    <dbReference type="NCBI Taxonomy" id="1131652"/>
    <lineage>
        <taxon>Eukaryota</taxon>
        <taxon>Fungi</taxon>
        <taxon>Dikarya</taxon>
        <taxon>Ascomycota</taxon>
        <taxon>Pezizomycotina</taxon>
        <taxon>Eurotiomycetes</taxon>
        <taxon>Eurotiomycetidae</taxon>
        <taxon>Eurotiales</taxon>
        <taxon>Trichocomaceae</taxon>
        <taxon>Talaromyces</taxon>
        <taxon>Talaromyces sect. Bacilispori</taxon>
    </lineage>
</organism>
<gene>
    <name evidence="2" type="ORF">BGW36DRAFT_430423</name>
</gene>
<sequence length="242" mass="25997">MPTFRSMGSPFPRCRSQFLSPPSISLVHHLSTIPTLIVPTPVFYFKSLQARCQNDGASSAVYHLGVFISLVNTDRKLAHNIDENRGDFVCRDVATSTSIIVSHVHETSFRTITIEPSFPGEQWPTTAPTTFLLPTETFPRPPHTPTPFLTPTSWLTSVSAPISNVSMHSSMSSNVATPGSLLSTKTTESESLTDTRDTYTVPAPTHTTKSAPNVAVGKSGPSAAFGGMAVALLSLVIEINIA</sequence>
<dbReference type="Proteomes" id="UP001201262">
    <property type="component" value="Unassembled WGS sequence"/>
</dbReference>
<evidence type="ECO:0000313" key="2">
    <source>
        <dbReference type="EMBL" id="KAH8692669.1"/>
    </source>
</evidence>
<evidence type="ECO:0000313" key="3">
    <source>
        <dbReference type="Proteomes" id="UP001201262"/>
    </source>
</evidence>
<name>A0AAD4PUV8_9EURO</name>
<dbReference type="EMBL" id="JAJTJA010000010">
    <property type="protein sequence ID" value="KAH8692669.1"/>
    <property type="molecule type" value="Genomic_DNA"/>
</dbReference>
<reference evidence="2" key="1">
    <citation type="submission" date="2021-12" db="EMBL/GenBank/DDBJ databases">
        <title>Convergent genome expansion in fungi linked to evolution of root-endophyte symbiosis.</title>
        <authorList>
            <consortium name="DOE Joint Genome Institute"/>
            <person name="Ke Y.-H."/>
            <person name="Bonito G."/>
            <person name="Liao H.-L."/>
            <person name="Looney B."/>
            <person name="Rojas-Flechas A."/>
            <person name="Nash J."/>
            <person name="Hameed K."/>
            <person name="Schadt C."/>
            <person name="Martin F."/>
            <person name="Crous P.W."/>
            <person name="Miettinen O."/>
            <person name="Magnuson J.K."/>
            <person name="Labbe J."/>
            <person name="Jacobson D."/>
            <person name="Doktycz M.J."/>
            <person name="Veneault-Fourrey C."/>
            <person name="Kuo A."/>
            <person name="Mondo S."/>
            <person name="Calhoun S."/>
            <person name="Riley R."/>
            <person name="Ohm R."/>
            <person name="LaButti K."/>
            <person name="Andreopoulos B."/>
            <person name="Pangilinan J."/>
            <person name="Nolan M."/>
            <person name="Tritt A."/>
            <person name="Clum A."/>
            <person name="Lipzen A."/>
            <person name="Daum C."/>
            <person name="Barry K."/>
            <person name="Grigoriev I.V."/>
            <person name="Vilgalys R."/>
        </authorList>
    </citation>
    <scope>NUCLEOTIDE SEQUENCE</scope>
    <source>
        <strain evidence="2">PMI_201</strain>
    </source>
</reference>
<accession>A0AAD4PUV8</accession>
<dbReference type="AlphaFoldDB" id="A0AAD4PUV8"/>
<keyword evidence="3" id="KW-1185">Reference proteome</keyword>
<feature type="compositionally biased region" description="Low complexity" evidence="1">
    <location>
        <begin position="174"/>
        <end position="192"/>
    </location>
</feature>
<comment type="caution">
    <text evidence="2">The sequence shown here is derived from an EMBL/GenBank/DDBJ whole genome shotgun (WGS) entry which is preliminary data.</text>
</comment>
<proteinExistence type="predicted"/>
<protein>
    <submittedName>
        <fullName evidence="2">Uncharacterized protein</fullName>
    </submittedName>
</protein>
<dbReference type="RefSeq" id="XP_046068542.1">
    <property type="nucleotide sequence ID" value="XM_046220842.1"/>
</dbReference>
<dbReference type="GeneID" id="70251129"/>
<evidence type="ECO:0000256" key="1">
    <source>
        <dbReference type="SAM" id="MobiDB-lite"/>
    </source>
</evidence>
<feature type="region of interest" description="Disordered" evidence="1">
    <location>
        <begin position="174"/>
        <end position="214"/>
    </location>
</feature>